<dbReference type="HAMAP" id="MF_00020">
    <property type="entry name" value="Acetate_kinase"/>
    <property type="match status" value="1"/>
</dbReference>
<feature type="site" description="Transition state stabilizer" evidence="9">
    <location>
        <position position="182"/>
    </location>
</feature>
<dbReference type="RefSeq" id="WP_186407124.1">
    <property type="nucleotide sequence ID" value="NZ_FLQX01000107.1"/>
</dbReference>
<dbReference type="InterPro" id="IPR023865">
    <property type="entry name" value="Aliphatic_acid_kinase_CS"/>
</dbReference>
<evidence type="ECO:0000256" key="6">
    <source>
        <dbReference type="ARBA" id="ARBA00022777"/>
    </source>
</evidence>
<dbReference type="GO" id="GO:0006085">
    <property type="term" value="P:acetyl-CoA biosynthetic process"/>
    <property type="evidence" value="ECO:0007669"/>
    <property type="project" value="UniProtKB-UniRule"/>
</dbReference>
<name>A0A1A8XP13_9PROT</name>
<feature type="binding site" evidence="9">
    <location>
        <begin position="209"/>
        <end position="213"/>
    </location>
    <ligand>
        <name>ATP</name>
        <dbReference type="ChEBI" id="CHEBI:30616"/>
    </ligand>
</feature>
<keyword evidence="8 9" id="KW-0460">Magnesium</keyword>
<dbReference type="SUPFAM" id="SSF53067">
    <property type="entry name" value="Actin-like ATPase domain"/>
    <property type="match status" value="2"/>
</dbReference>
<dbReference type="InterPro" id="IPR000890">
    <property type="entry name" value="Aliphatic_acid_kin_short-chain"/>
</dbReference>
<dbReference type="UniPathway" id="UPA00340">
    <property type="reaction ID" value="UER00458"/>
</dbReference>
<evidence type="ECO:0000256" key="10">
    <source>
        <dbReference type="RuleBase" id="RU003835"/>
    </source>
</evidence>
<dbReference type="PROSITE" id="PS01075">
    <property type="entry name" value="ACETATE_KINASE_1"/>
    <property type="match status" value="1"/>
</dbReference>
<dbReference type="PANTHER" id="PTHR21060:SF21">
    <property type="entry name" value="ACETATE KINASE"/>
    <property type="match status" value="1"/>
</dbReference>
<keyword evidence="4 9" id="KW-0479">Metal-binding</keyword>
<comment type="subcellular location">
    <subcellularLocation>
        <location evidence="9">Cytoplasm</location>
    </subcellularLocation>
</comment>
<proteinExistence type="inferred from homology"/>
<evidence type="ECO:0000256" key="7">
    <source>
        <dbReference type="ARBA" id="ARBA00022840"/>
    </source>
</evidence>
<keyword evidence="12" id="KW-1185">Reference proteome</keyword>
<dbReference type="Pfam" id="PF00871">
    <property type="entry name" value="Acetate_kinase"/>
    <property type="match status" value="1"/>
</dbReference>
<dbReference type="CDD" id="cd24010">
    <property type="entry name" value="ASKHA_NBD_AcK_PK"/>
    <property type="match status" value="1"/>
</dbReference>
<comment type="cofactor">
    <cofactor evidence="9">
        <name>Mg(2+)</name>
        <dbReference type="ChEBI" id="CHEBI:18420"/>
    </cofactor>
    <cofactor evidence="9">
        <name>Mn(2+)</name>
        <dbReference type="ChEBI" id="CHEBI:29035"/>
    </cofactor>
    <text evidence="9">Mg(2+). Can also accept Mn(2+).</text>
</comment>
<dbReference type="PIRSF" id="PIRSF000722">
    <property type="entry name" value="Acetate_prop_kin"/>
    <property type="match status" value="1"/>
</dbReference>
<protein>
    <recommendedName>
        <fullName evidence="9">Acetate kinase</fullName>
        <ecNumber evidence="9">2.7.2.1</ecNumber>
    </recommendedName>
    <alternativeName>
        <fullName evidence="9">Acetokinase</fullName>
    </alternativeName>
</protein>
<dbReference type="GO" id="GO:0000287">
    <property type="term" value="F:magnesium ion binding"/>
    <property type="evidence" value="ECO:0007669"/>
    <property type="project" value="UniProtKB-UniRule"/>
</dbReference>
<dbReference type="GO" id="GO:0005524">
    <property type="term" value="F:ATP binding"/>
    <property type="evidence" value="ECO:0007669"/>
    <property type="project" value="UniProtKB-KW"/>
</dbReference>
<dbReference type="GO" id="GO:0005829">
    <property type="term" value="C:cytosol"/>
    <property type="evidence" value="ECO:0007669"/>
    <property type="project" value="TreeGrafter"/>
</dbReference>
<dbReference type="NCBIfam" id="TIGR00016">
    <property type="entry name" value="ackA"/>
    <property type="match status" value="1"/>
</dbReference>
<feature type="binding site" evidence="9">
    <location>
        <position position="16"/>
    </location>
    <ligand>
        <name>ATP</name>
        <dbReference type="ChEBI" id="CHEBI:30616"/>
    </ligand>
</feature>
<evidence type="ECO:0000256" key="8">
    <source>
        <dbReference type="ARBA" id="ARBA00022842"/>
    </source>
</evidence>
<dbReference type="GO" id="GO:0006083">
    <property type="term" value="P:acetate metabolic process"/>
    <property type="evidence" value="ECO:0007669"/>
    <property type="project" value="TreeGrafter"/>
</dbReference>
<keyword evidence="7 9" id="KW-0067">ATP-binding</keyword>
<dbReference type="InterPro" id="IPR004372">
    <property type="entry name" value="Ac/propionate_kinase"/>
</dbReference>
<evidence type="ECO:0000256" key="2">
    <source>
        <dbReference type="ARBA" id="ARBA00022490"/>
    </source>
</evidence>
<gene>
    <name evidence="9 11" type="primary">ackA</name>
    <name evidence="11" type="ORF">ACCAA_310107</name>
</gene>
<evidence type="ECO:0000256" key="1">
    <source>
        <dbReference type="ARBA" id="ARBA00008748"/>
    </source>
</evidence>
<feature type="binding site" evidence="9">
    <location>
        <position position="94"/>
    </location>
    <ligand>
        <name>substrate</name>
    </ligand>
</feature>
<feature type="binding site" evidence="9">
    <location>
        <begin position="284"/>
        <end position="286"/>
    </location>
    <ligand>
        <name>ATP</name>
        <dbReference type="ChEBI" id="CHEBI:30616"/>
    </ligand>
</feature>
<organism evidence="11 12">
    <name type="scientific">Candidatus Accumulibacter aalborgensis</name>
    <dbReference type="NCBI Taxonomy" id="1860102"/>
    <lineage>
        <taxon>Bacteria</taxon>
        <taxon>Pseudomonadati</taxon>
        <taxon>Pseudomonadota</taxon>
        <taxon>Betaproteobacteria</taxon>
        <taxon>Candidatus Accumulibacter</taxon>
    </lineage>
</organism>
<comment type="function">
    <text evidence="9">Catalyzes the formation of acetyl phosphate from acetate and ATP. Can also catalyze the reverse reaction.</text>
</comment>
<dbReference type="PRINTS" id="PR00471">
    <property type="entry name" value="ACETATEKNASE"/>
</dbReference>
<dbReference type="InterPro" id="IPR043129">
    <property type="entry name" value="ATPase_NBD"/>
</dbReference>
<keyword evidence="5 9" id="KW-0547">Nucleotide-binding</keyword>
<feature type="site" description="Transition state stabilizer" evidence="9">
    <location>
        <position position="242"/>
    </location>
</feature>
<feature type="active site" description="Proton donor/acceptor" evidence="9">
    <location>
        <position position="151"/>
    </location>
</feature>
<dbReference type="AlphaFoldDB" id="A0A1A8XP13"/>
<dbReference type="PROSITE" id="PS01076">
    <property type="entry name" value="ACETATE_KINASE_2"/>
    <property type="match status" value="1"/>
</dbReference>
<dbReference type="GO" id="GO:0008776">
    <property type="term" value="F:acetate kinase activity"/>
    <property type="evidence" value="ECO:0007669"/>
    <property type="project" value="UniProtKB-UniRule"/>
</dbReference>
<evidence type="ECO:0000256" key="4">
    <source>
        <dbReference type="ARBA" id="ARBA00022723"/>
    </source>
</evidence>
<keyword evidence="3 9" id="KW-0808">Transferase</keyword>
<evidence type="ECO:0000256" key="5">
    <source>
        <dbReference type="ARBA" id="ARBA00022741"/>
    </source>
</evidence>
<comment type="subunit">
    <text evidence="9">Homodimer.</text>
</comment>
<feature type="binding site" evidence="9">
    <location>
        <begin position="329"/>
        <end position="333"/>
    </location>
    <ligand>
        <name>ATP</name>
        <dbReference type="ChEBI" id="CHEBI:30616"/>
    </ligand>
</feature>
<accession>A0A1A8XP13</accession>
<dbReference type="EMBL" id="FLQX01000107">
    <property type="protein sequence ID" value="SBT06381.1"/>
    <property type="molecule type" value="Genomic_DNA"/>
</dbReference>
<feature type="binding site" evidence="9">
    <location>
        <position position="9"/>
    </location>
    <ligand>
        <name>Mg(2+)</name>
        <dbReference type="ChEBI" id="CHEBI:18420"/>
    </ligand>
</feature>
<comment type="similarity">
    <text evidence="1 9 10">Belongs to the acetokinase family.</text>
</comment>
<dbReference type="STRING" id="1860102.ACCAA_310107"/>
<dbReference type="Proteomes" id="UP000199169">
    <property type="component" value="Unassembled WGS sequence"/>
</dbReference>
<dbReference type="EC" id="2.7.2.1" evidence="9"/>
<comment type="pathway">
    <text evidence="9">Metabolic intermediate biosynthesis; acetyl-CoA biosynthesis; acetyl-CoA from acetate: step 1/2.</text>
</comment>
<sequence length="394" mass="42319">MEKVILVLNAGSSSLKFSVFALPAAGSMHPVAVGQIEGLGTAPRLKVKDGAGERMVDEQWDMSEVATHAQALQRIAGLLRSRFQGSVLAGVGHRVVHGGPEYSAPLLITPAAMTRLETYVPLAPLHQPHNLAAIRAVQEVQPDLPQVACFDTAFHRSQDIVGQLYGLPYEYYERGIRRYGFHGLSYEYIATTLPSVAPEIASGRVVVAHLGSGASMCAIHDGRSVTSSMGFTALDGLLMGTRPGNMDPGIVLYLLQQEGLSAKEIEDLLYKRSGLLGLSGIGNDMRVLLASDAPRARLAIEHFVYRISRELGALAAVLGGLDALVFTAGIGENSARIRQLVCEKASWLGVEIDEAANEQGSLRISRTGSRVSAWVVPTNEELMIAHHTRKLLAL</sequence>
<reference evidence="11 12" key="1">
    <citation type="submission" date="2016-06" db="EMBL/GenBank/DDBJ databases">
        <authorList>
            <person name="Kjaerup R.B."/>
            <person name="Dalgaard T.S."/>
            <person name="Juul-Madsen H.R."/>
        </authorList>
    </citation>
    <scope>NUCLEOTIDE SEQUENCE [LARGE SCALE GENOMIC DNA]</scope>
    <source>
        <strain evidence="11">3</strain>
    </source>
</reference>
<feature type="binding site" evidence="9">
    <location>
        <position position="380"/>
    </location>
    <ligand>
        <name>Mg(2+)</name>
        <dbReference type="ChEBI" id="CHEBI:18420"/>
    </ligand>
</feature>
<dbReference type="Gene3D" id="3.30.420.40">
    <property type="match status" value="2"/>
</dbReference>
<evidence type="ECO:0000313" key="11">
    <source>
        <dbReference type="EMBL" id="SBT06381.1"/>
    </source>
</evidence>
<keyword evidence="6 9" id="KW-0418">Kinase</keyword>
<evidence type="ECO:0000256" key="3">
    <source>
        <dbReference type="ARBA" id="ARBA00022679"/>
    </source>
</evidence>
<evidence type="ECO:0000256" key="9">
    <source>
        <dbReference type="HAMAP-Rule" id="MF_00020"/>
    </source>
</evidence>
<comment type="catalytic activity">
    <reaction evidence="9">
        <text>acetate + ATP = acetyl phosphate + ADP</text>
        <dbReference type="Rhea" id="RHEA:11352"/>
        <dbReference type="ChEBI" id="CHEBI:22191"/>
        <dbReference type="ChEBI" id="CHEBI:30089"/>
        <dbReference type="ChEBI" id="CHEBI:30616"/>
        <dbReference type="ChEBI" id="CHEBI:456216"/>
        <dbReference type="EC" id="2.7.2.1"/>
    </reaction>
</comment>
<keyword evidence="2 9" id="KW-0963">Cytoplasm</keyword>
<dbReference type="PANTHER" id="PTHR21060">
    <property type="entry name" value="ACETATE KINASE"/>
    <property type="match status" value="1"/>
</dbReference>
<evidence type="ECO:0000313" key="12">
    <source>
        <dbReference type="Proteomes" id="UP000199169"/>
    </source>
</evidence>